<dbReference type="PANTHER" id="PTHR46795:SF3">
    <property type="entry name" value="ABC TRANSPORTER PERMEASE"/>
    <property type="match status" value="1"/>
</dbReference>
<dbReference type="InterPro" id="IPR052536">
    <property type="entry name" value="ABC-4_Integral_Memb_Prot"/>
</dbReference>
<keyword evidence="4 6" id="KW-1133">Transmembrane helix</keyword>
<dbReference type="Proteomes" id="UP000481043">
    <property type="component" value="Unassembled WGS sequence"/>
</dbReference>
<comment type="caution">
    <text evidence="8">The sequence shown here is derived from an EMBL/GenBank/DDBJ whole genome shotgun (WGS) entry which is preliminary data.</text>
</comment>
<dbReference type="EMBL" id="JAAIWM010000002">
    <property type="protein sequence ID" value="NEY71419.1"/>
    <property type="molecule type" value="Genomic_DNA"/>
</dbReference>
<reference evidence="8 9" key="1">
    <citation type="submission" date="2020-02" db="EMBL/GenBank/DDBJ databases">
        <title>Bacillus aquiflavi sp. nov., isolated from yellow water of strong flavor Chinese baijiu in Yibin region of China.</title>
        <authorList>
            <person name="Xie J."/>
        </authorList>
    </citation>
    <scope>NUCLEOTIDE SEQUENCE [LARGE SCALE GENOMIC DNA]</scope>
    <source>
        <strain evidence="8 9">SA4</strain>
    </source>
</reference>
<comment type="subcellular location">
    <subcellularLocation>
        <location evidence="1 6">Cell membrane</location>
        <topology evidence="1 6">Multi-pass membrane protein</topology>
    </subcellularLocation>
</comment>
<evidence type="ECO:0000313" key="8">
    <source>
        <dbReference type="EMBL" id="NEY71419.1"/>
    </source>
</evidence>
<dbReference type="GO" id="GO:0055085">
    <property type="term" value="P:transmembrane transport"/>
    <property type="evidence" value="ECO:0007669"/>
    <property type="project" value="UniProtKB-UniRule"/>
</dbReference>
<name>A0A6M0Q6P8_9BACI</name>
<feature type="transmembrane region" description="Helical" evidence="6">
    <location>
        <begin position="100"/>
        <end position="131"/>
    </location>
</feature>
<dbReference type="PIRSF" id="PIRSF018968">
    <property type="entry name" value="ABC_permease_BceB"/>
    <property type="match status" value="1"/>
</dbReference>
<organism evidence="8 9">
    <name type="scientific">Bacillus mesophilus</name>
    <dbReference type="NCBI Taxonomy" id="1808955"/>
    <lineage>
        <taxon>Bacteria</taxon>
        <taxon>Bacillati</taxon>
        <taxon>Bacillota</taxon>
        <taxon>Bacilli</taxon>
        <taxon>Bacillales</taxon>
        <taxon>Bacillaceae</taxon>
        <taxon>Bacillus</taxon>
    </lineage>
</organism>
<evidence type="ECO:0000259" key="7">
    <source>
        <dbReference type="Pfam" id="PF02687"/>
    </source>
</evidence>
<feature type="domain" description="ABC3 transporter permease C-terminal" evidence="7">
    <location>
        <begin position="62"/>
        <end position="174"/>
    </location>
</feature>
<proteinExistence type="inferred from homology"/>
<feature type="transmembrane region" description="Helical" evidence="6">
    <location>
        <begin position="616"/>
        <end position="638"/>
    </location>
</feature>
<accession>A0A6M0Q6P8</accession>
<feature type="transmembrane region" description="Helical" evidence="6">
    <location>
        <begin position="18"/>
        <end position="39"/>
    </location>
</feature>
<dbReference type="AlphaFoldDB" id="A0A6M0Q6P8"/>
<dbReference type="PANTHER" id="PTHR46795">
    <property type="entry name" value="ABC TRANSPORTER PERMEASE-RELATED-RELATED"/>
    <property type="match status" value="1"/>
</dbReference>
<evidence type="ECO:0000256" key="3">
    <source>
        <dbReference type="ARBA" id="ARBA00022692"/>
    </source>
</evidence>
<feature type="transmembrane region" description="Helical" evidence="6">
    <location>
        <begin position="223"/>
        <end position="240"/>
    </location>
</feature>
<sequence length="648" mass="75617">MTFNQLIWKMAKVQYKKYIFYFLCNSFAVMFFFMFSTVYFNKQIEQAKKLDGIQDALSIPGVALIIFTIFFISYAHNVFMKRRRSEFGLFMTLGMSGRDITRLLLLENGAIAVASILSGLLAGSIFSRLFFMLLMSRVELQVEFHLSGKMFLYSIGAFLLVFLIAVGKSLFLTLRSSVIQTMKSNRVSETIKMRSPWIGFLGFMIMGGSLLTLYFTFEESSGAYLPLWTMGVLIGLYIFLRQFISFLIEVTKKIPVFYFRRMLFLTSLDYKFKQLTSIIMLVSVMAMITIFYSTLLLTFYKSSETNAINNNPYDVAFYQTDTKNNLNEDELYNILDQPQHRIEEHLVIPTITHYEMLPYVDGVQPYRFMSLNDYNKLTGDQAKLLDHEYLFYLNTEAEYAHVDPIPSLRLTIEHEKVTYKYKGEMIKRTINLLPDTHEFIIINERQFEHLEANGNGYISNLQLLNVSDWKATGDALENLQEKFVHYNESTVTTEKQYNEYISEAELFRVASKIDDYHNNRSTTGIMFFVTTFLSVMFFFGTFILLYLNLFSEIEEERAKYHKLSKIGMTTKEIKGRISSELRTIFSIPLLIGTILAFLYLVILSRDVGGLMNNLEILNHFLFIAGIYLSFQLIYYFYLRNKTFNHITR</sequence>
<feature type="transmembrane region" description="Helical" evidence="6">
    <location>
        <begin position="584"/>
        <end position="604"/>
    </location>
</feature>
<dbReference type="GO" id="GO:0005886">
    <property type="term" value="C:plasma membrane"/>
    <property type="evidence" value="ECO:0007669"/>
    <property type="project" value="UniProtKB-SubCell"/>
</dbReference>
<feature type="transmembrane region" description="Helical" evidence="6">
    <location>
        <begin position="151"/>
        <end position="174"/>
    </location>
</feature>
<comment type="similarity">
    <text evidence="6">Belongs to the ABC-4 integral membrane protein family.</text>
</comment>
<protein>
    <submittedName>
        <fullName evidence="8">ABC transporter permease</fullName>
    </submittedName>
</protein>
<feature type="transmembrane region" description="Helical" evidence="6">
    <location>
        <begin position="525"/>
        <end position="549"/>
    </location>
</feature>
<dbReference type="Pfam" id="PF02687">
    <property type="entry name" value="FtsX"/>
    <property type="match status" value="1"/>
</dbReference>
<gene>
    <name evidence="8" type="ORF">G4D63_06640</name>
</gene>
<keyword evidence="3 6" id="KW-0812">Transmembrane</keyword>
<evidence type="ECO:0000256" key="4">
    <source>
        <dbReference type="ARBA" id="ARBA00022989"/>
    </source>
</evidence>
<evidence type="ECO:0000256" key="5">
    <source>
        <dbReference type="ARBA" id="ARBA00023136"/>
    </source>
</evidence>
<keyword evidence="5 6" id="KW-0472">Membrane</keyword>
<feature type="transmembrane region" description="Helical" evidence="6">
    <location>
        <begin position="278"/>
        <end position="300"/>
    </location>
</feature>
<keyword evidence="9" id="KW-1185">Reference proteome</keyword>
<keyword evidence="2 6" id="KW-1003">Cell membrane</keyword>
<evidence type="ECO:0000256" key="6">
    <source>
        <dbReference type="PIRNR" id="PIRNR018968"/>
    </source>
</evidence>
<keyword evidence="6" id="KW-0813">Transport</keyword>
<feature type="transmembrane region" description="Helical" evidence="6">
    <location>
        <begin position="195"/>
        <end position="217"/>
    </location>
</feature>
<evidence type="ECO:0000256" key="1">
    <source>
        <dbReference type="ARBA" id="ARBA00004651"/>
    </source>
</evidence>
<evidence type="ECO:0000256" key="2">
    <source>
        <dbReference type="ARBA" id="ARBA00022475"/>
    </source>
</evidence>
<feature type="transmembrane region" description="Helical" evidence="6">
    <location>
        <begin position="59"/>
        <end position="79"/>
    </location>
</feature>
<dbReference type="RefSeq" id="WP_163178875.1">
    <property type="nucleotide sequence ID" value="NZ_JAAIWM010000002.1"/>
</dbReference>
<dbReference type="InterPro" id="IPR027022">
    <property type="entry name" value="ABC_permease_BceB-typ"/>
</dbReference>
<evidence type="ECO:0000313" key="9">
    <source>
        <dbReference type="Proteomes" id="UP000481043"/>
    </source>
</evidence>
<dbReference type="InterPro" id="IPR003838">
    <property type="entry name" value="ABC3_permease_C"/>
</dbReference>